<dbReference type="KEGG" id="saca:FFV09_03820"/>
<dbReference type="InterPro" id="IPR027470">
    <property type="entry name" value="Cation_efflux_CTD"/>
</dbReference>
<evidence type="ECO:0000256" key="1">
    <source>
        <dbReference type="ARBA" id="ARBA00004141"/>
    </source>
</evidence>
<dbReference type="SUPFAM" id="SSF161111">
    <property type="entry name" value="Cation efflux protein transmembrane domain-like"/>
    <property type="match status" value="1"/>
</dbReference>
<reference evidence="10 11" key="1">
    <citation type="submission" date="2019-06" db="EMBL/GenBank/DDBJ databases">
        <title>Saccharibacillus brassicae sp. nov., an endophytic bacterium isolated from Chinese cabbage seeds (Brassica pekinensis).</title>
        <authorList>
            <person name="Jiang L."/>
            <person name="Lee J."/>
            <person name="Kim S.W."/>
        </authorList>
    </citation>
    <scope>NUCLEOTIDE SEQUENCE [LARGE SCALE GENOMIC DNA]</scope>
    <source>
        <strain evidence="11">KCTC 43072 / ATSA2</strain>
    </source>
</reference>
<keyword evidence="3" id="KW-0813">Transport</keyword>
<proteinExistence type="inferred from homology"/>
<dbReference type="GO" id="GO:0016020">
    <property type="term" value="C:membrane"/>
    <property type="evidence" value="ECO:0007669"/>
    <property type="project" value="UniProtKB-SubCell"/>
</dbReference>
<comment type="similarity">
    <text evidence="2">Belongs to the cation diffusion facilitator (CDF) transporter (TC 2.A.4) family.</text>
</comment>
<feature type="transmembrane region" description="Helical" evidence="7">
    <location>
        <begin position="168"/>
        <end position="187"/>
    </location>
</feature>
<feature type="domain" description="Cation efflux protein transmembrane" evidence="8">
    <location>
        <begin position="65"/>
        <end position="190"/>
    </location>
</feature>
<dbReference type="InterPro" id="IPR027469">
    <property type="entry name" value="Cation_efflux_TMD_sf"/>
</dbReference>
<name>A0A4Y6UUR2_SACBS</name>
<feature type="transmembrane region" description="Helical" evidence="7">
    <location>
        <begin position="141"/>
        <end position="162"/>
    </location>
</feature>
<evidence type="ECO:0000256" key="2">
    <source>
        <dbReference type="ARBA" id="ARBA00008114"/>
    </source>
</evidence>
<dbReference type="InterPro" id="IPR058533">
    <property type="entry name" value="Cation_efflux_TM"/>
</dbReference>
<keyword evidence="6 7" id="KW-0472">Membrane</keyword>
<dbReference type="SUPFAM" id="SSF160240">
    <property type="entry name" value="Cation efflux protein cytoplasmic domain-like"/>
    <property type="match status" value="1"/>
</dbReference>
<evidence type="ECO:0000256" key="5">
    <source>
        <dbReference type="ARBA" id="ARBA00022989"/>
    </source>
</evidence>
<dbReference type="PANTHER" id="PTHR43840">
    <property type="entry name" value="MITOCHONDRIAL METAL TRANSPORTER 1-RELATED"/>
    <property type="match status" value="1"/>
</dbReference>
<evidence type="ECO:0000313" key="11">
    <source>
        <dbReference type="Proteomes" id="UP000316968"/>
    </source>
</evidence>
<evidence type="ECO:0000256" key="6">
    <source>
        <dbReference type="ARBA" id="ARBA00023136"/>
    </source>
</evidence>
<dbReference type="Proteomes" id="UP000316968">
    <property type="component" value="Chromosome"/>
</dbReference>
<keyword evidence="4 7" id="KW-0812">Transmembrane</keyword>
<organism evidence="10 11">
    <name type="scientific">Saccharibacillus brassicae</name>
    <dbReference type="NCBI Taxonomy" id="2583377"/>
    <lineage>
        <taxon>Bacteria</taxon>
        <taxon>Bacillati</taxon>
        <taxon>Bacillota</taxon>
        <taxon>Bacilli</taxon>
        <taxon>Bacillales</taxon>
        <taxon>Paenibacillaceae</taxon>
        <taxon>Saccharibacillus</taxon>
    </lineage>
</organism>
<evidence type="ECO:0000256" key="4">
    <source>
        <dbReference type="ARBA" id="ARBA00022692"/>
    </source>
</evidence>
<dbReference type="InterPro" id="IPR050291">
    <property type="entry name" value="CDF_Transporter"/>
</dbReference>
<accession>A0A4Y6UUR2</accession>
<evidence type="ECO:0000313" key="10">
    <source>
        <dbReference type="EMBL" id="QDH20067.1"/>
    </source>
</evidence>
<dbReference type="PANTHER" id="PTHR43840:SF15">
    <property type="entry name" value="MITOCHONDRIAL METAL TRANSPORTER 1-RELATED"/>
    <property type="match status" value="1"/>
</dbReference>
<dbReference type="GO" id="GO:0008324">
    <property type="term" value="F:monoatomic cation transmembrane transporter activity"/>
    <property type="evidence" value="ECO:0007669"/>
    <property type="project" value="InterPro"/>
</dbReference>
<dbReference type="Gene3D" id="3.30.70.1350">
    <property type="entry name" value="Cation efflux protein, cytoplasmic domain"/>
    <property type="match status" value="1"/>
</dbReference>
<feature type="transmembrane region" description="Helical" evidence="7">
    <location>
        <begin position="99"/>
        <end position="121"/>
    </location>
</feature>
<dbReference type="AlphaFoldDB" id="A0A4Y6UUR2"/>
<dbReference type="Gene3D" id="1.20.1510.10">
    <property type="entry name" value="Cation efflux protein transmembrane domain"/>
    <property type="match status" value="1"/>
</dbReference>
<feature type="domain" description="Cation efflux protein cytoplasmic" evidence="9">
    <location>
        <begin position="212"/>
        <end position="281"/>
    </location>
</feature>
<dbReference type="Pfam" id="PF16916">
    <property type="entry name" value="ZT_dimer"/>
    <property type="match status" value="1"/>
</dbReference>
<evidence type="ECO:0000256" key="3">
    <source>
        <dbReference type="ARBA" id="ARBA00022448"/>
    </source>
</evidence>
<sequence>MLMAVRQQRGGKASGWTDACILGAAALIKGIGGWMGGSPALLADALNSASDAVRSPRGGKGLSVPVVRILFAALILVGAIEVSISGFDDLAASVPQSPGARAFAAFFVAVIIGQGLFVHRYRRLAAQDRPAARRFAAEHRFSLYASMVVAAGMALSITGSLYDRPQLMYADSAASIAVAFVAIVKALRLMLRVLEQSPAAVKKVEENPKPFVETVQRVRGVIEVRELTAVRSLETVRIELVLSVNPRMTVKEAEEIAQRSRDLLMHRFVQVIEVDVRVEPYHTGYPYKSNEELLSSGEEPTIVQ</sequence>
<dbReference type="EMBL" id="CP041217">
    <property type="protein sequence ID" value="QDH20067.1"/>
    <property type="molecule type" value="Genomic_DNA"/>
</dbReference>
<feature type="transmembrane region" description="Helical" evidence="7">
    <location>
        <begin position="66"/>
        <end position="87"/>
    </location>
</feature>
<dbReference type="InterPro" id="IPR036837">
    <property type="entry name" value="Cation_efflux_CTD_sf"/>
</dbReference>
<dbReference type="OrthoDB" id="9806522at2"/>
<evidence type="ECO:0000256" key="7">
    <source>
        <dbReference type="SAM" id="Phobius"/>
    </source>
</evidence>
<dbReference type="Pfam" id="PF01545">
    <property type="entry name" value="Cation_efflux"/>
    <property type="match status" value="1"/>
</dbReference>
<keyword evidence="5 7" id="KW-1133">Transmembrane helix</keyword>
<evidence type="ECO:0000259" key="8">
    <source>
        <dbReference type="Pfam" id="PF01545"/>
    </source>
</evidence>
<evidence type="ECO:0000259" key="9">
    <source>
        <dbReference type="Pfam" id="PF16916"/>
    </source>
</evidence>
<protein>
    <submittedName>
        <fullName evidence="10">Uncharacterized protein</fullName>
    </submittedName>
</protein>
<gene>
    <name evidence="10" type="ORF">FFV09_03820</name>
</gene>
<comment type="subcellular location">
    <subcellularLocation>
        <location evidence="1">Membrane</location>
        <topology evidence="1">Multi-pass membrane protein</topology>
    </subcellularLocation>
</comment>
<keyword evidence="11" id="KW-1185">Reference proteome</keyword>